<evidence type="ECO:0008006" key="4">
    <source>
        <dbReference type="Google" id="ProtNLM"/>
    </source>
</evidence>
<feature type="compositionally biased region" description="Pro residues" evidence="1">
    <location>
        <begin position="49"/>
        <end position="58"/>
    </location>
</feature>
<dbReference type="InParanoid" id="E9HGK2"/>
<proteinExistence type="predicted"/>
<sequence length="270" mass="30677">EKKRQQLAELRVIEEEIKQGKLKRPPQSDVSESGTLKQPIPRSKKQPWPSGPSIPDPPIFAYGSQGESGHRKYRSKTPEILLSPHHLEHSRVTYYDYCDPRWRNGPSYHPQGSVESGTAQWDRTYTVTSVSSKSGGGVIYKSYRNPSDIDSQISLPRSYTLPREFKYKKPKSRKAIRTEHFIHSTNSSDGNLFNFYYCVGRLPHDSNPYLLVGDVDSADDNDVDNTTGSVMPPSLPPHPHALPYNAYGNRNRMQSPFRGWGLPNQHETKL</sequence>
<reference evidence="2 3" key="1">
    <citation type="journal article" date="2011" name="Science">
        <title>The ecoresponsive genome of Daphnia pulex.</title>
        <authorList>
            <person name="Colbourne J.K."/>
            <person name="Pfrender M.E."/>
            <person name="Gilbert D."/>
            <person name="Thomas W.K."/>
            <person name="Tucker A."/>
            <person name="Oakley T.H."/>
            <person name="Tokishita S."/>
            <person name="Aerts A."/>
            <person name="Arnold G.J."/>
            <person name="Basu M.K."/>
            <person name="Bauer D.J."/>
            <person name="Caceres C.E."/>
            <person name="Carmel L."/>
            <person name="Casola C."/>
            <person name="Choi J.H."/>
            <person name="Detter J.C."/>
            <person name="Dong Q."/>
            <person name="Dusheyko S."/>
            <person name="Eads B.D."/>
            <person name="Frohlich T."/>
            <person name="Geiler-Samerotte K.A."/>
            <person name="Gerlach D."/>
            <person name="Hatcher P."/>
            <person name="Jogdeo S."/>
            <person name="Krijgsveld J."/>
            <person name="Kriventseva E.V."/>
            <person name="Kultz D."/>
            <person name="Laforsch C."/>
            <person name="Lindquist E."/>
            <person name="Lopez J."/>
            <person name="Manak J.R."/>
            <person name="Muller J."/>
            <person name="Pangilinan J."/>
            <person name="Patwardhan R.P."/>
            <person name="Pitluck S."/>
            <person name="Pritham E.J."/>
            <person name="Rechtsteiner A."/>
            <person name="Rho M."/>
            <person name="Rogozin I.B."/>
            <person name="Sakarya O."/>
            <person name="Salamov A."/>
            <person name="Schaack S."/>
            <person name="Shapiro H."/>
            <person name="Shiga Y."/>
            <person name="Skalitzky C."/>
            <person name="Smith Z."/>
            <person name="Souvorov A."/>
            <person name="Sung W."/>
            <person name="Tang Z."/>
            <person name="Tsuchiya D."/>
            <person name="Tu H."/>
            <person name="Vos H."/>
            <person name="Wang M."/>
            <person name="Wolf Y.I."/>
            <person name="Yamagata H."/>
            <person name="Yamada T."/>
            <person name="Ye Y."/>
            <person name="Shaw J.R."/>
            <person name="Andrews J."/>
            <person name="Crease T.J."/>
            <person name="Tang H."/>
            <person name="Lucas S.M."/>
            <person name="Robertson H.M."/>
            <person name="Bork P."/>
            <person name="Koonin E.V."/>
            <person name="Zdobnov E.M."/>
            <person name="Grigoriev I.V."/>
            <person name="Lynch M."/>
            <person name="Boore J.L."/>
        </authorList>
    </citation>
    <scope>NUCLEOTIDE SEQUENCE [LARGE SCALE GENOMIC DNA]</scope>
</reference>
<evidence type="ECO:0000313" key="3">
    <source>
        <dbReference type="Proteomes" id="UP000000305"/>
    </source>
</evidence>
<evidence type="ECO:0000313" key="2">
    <source>
        <dbReference type="EMBL" id="EFX69137.1"/>
    </source>
</evidence>
<dbReference type="EMBL" id="GL732642">
    <property type="protein sequence ID" value="EFX69137.1"/>
    <property type="molecule type" value="Genomic_DNA"/>
</dbReference>
<dbReference type="OrthoDB" id="6347709at2759"/>
<feature type="region of interest" description="Disordered" evidence="1">
    <location>
        <begin position="14"/>
        <end position="74"/>
    </location>
</feature>
<keyword evidence="3" id="KW-1185">Reference proteome</keyword>
<name>E9HGK2_DAPPU</name>
<dbReference type="HOGENOM" id="CLU_1032761_0_0_1"/>
<accession>E9HGK2</accession>
<dbReference type="PhylomeDB" id="E9HGK2"/>
<feature type="non-terminal residue" evidence="2">
    <location>
        <position position="270"/>
    </location>
</feature>
<dbReference type="STRING" id="6669.E9HGK2"/>
<gene>
    <name evidence="2" type="ORF">DAPPUDRAFT_113943</name>
</gene>
<dbReference type="Proteomes" id="UP000000305">
    <property type="component" value="Unassembled WGS sequence"/>
</dbReference>
<dbReference type="KEGG" id="dpx:DAPPUDRAFT_113943"/>
<dbReference type="AlphaFoldDB" id="E9HGK2"/>
<organism evidence="2 3">
    <name type="scientific">Daphnia pulex</name>
    <name type="common">Water flea</name>
    <dbReference type="NCBI Taxonomy" id="6669"/>
    <lineage>
        <taxon>Eukaryota</taxon>
        <taxon>Metazoa</taxon>
        <taxon>Ecdysozoa</taxon>
        <taxon>Arthropoda</taxon>
        <taxon>Crustacea</taxon>
        <taxon>Branchiopoda</taxon>
        <taxon>Diplostraca</taxon>
        <taxon>Cladocera</taxon>
        <taxon>Anomopoda</taxon>
        <taxon>Daphniidae</taxon>
        <taxon>Daphnia</taxon>
    </lineage>
</organism>
<evidence type="ECO:0000256" key="1">
    <source>
        <dbReference type="SAM" id="MobiDB-lite"/>
    </source>
</evidence>
<protein>
    <recommendedName>
        <fullName evidence="4">Cytohesin Ubiquitin Protein Inducing domain-containing protein</fullName>
    </recommendedName>
</protein>